<organism evidence="2">
    <name type="scientific">Clostridium botulinum</name>
    <dbReference type="NCBI Taxonomy" id="1491"/>
    <lineage>
        <taxon>Bacteria</taxon>
        <taxon>Bacillati</taxon>
        <taxon>Bacillota</taxon>
        <taxon>Clostridia</taxon>
        <taxon>Eubacteriales</taxon>
        <taxon>Clostridiaceae</taxon>
        <taxon>Clostridium</taxon>
    </lineage>
</organism>
<protein>
    <recommendedName>
        <fullName evidence="1">Integrase catalytic domain-containing protein</fullName>
    </recommendedName>
</protein>
<gene>
    <name evidence="2" type="ORF">FC962_03775</name>
</gene>
<comment type="caution">
    <text evidence="2">The sequence shown here is derived from an EMBL/GenBank/DDBJ whole genome shotgun (WGS) entry which is preliminary data.</text>
</comment>
<dbReference type="RefSeq" id="WP_101502779.1">
    <property type="nucleotide sequence ID" value="NZ_LFPL01000003.1"/>
</dbReference>
<proteinExistence type="predicted"/>
<dbReference type="InterPro" id="IPR001584">
    <property type="entry name" value="Integrase_cat-core"/>
</dbReference>
<dbReference type="AlphaFoldDB" id="A0A6G4ECS0"/>
<accession>A0A6G4ECS0</accession>
<name>A0A6G4ECS0_CLOBO</name>
<dbReference type="EMBL" id="SWRL01000002">
    <property type="protein sequence ID" value="NFH61031.1"/>
    <property type="molecule type" value="Genomic_DNA"/>
</dbReference>
<evidence type="ECO:0000259" key="1">
    <source>
        <dbReference type="Pfam" id="PF13333"/>
    </source>
</evidence>
<feature type="domain" description="Integrase catalytic" evidence="1">
    <location>
        <begin position="7"/>
        <end position="37"/>
    </location>
</feature>
<sequence>MLFKKDLFESIHKYIYWYNNKRFQSKLKNHTPVEYRSVV</sequence>
<reference evidence="2" key="1">
    <citation type="submission" date="2019-04" db="EMBL/GenBank/DDBJ databases">
        <title>Genome sequencing of Clostridium botulinum Groups I-IV and Clostridium butyricum.</title>
        <authorList>
            <person name="Brunt J."/>
            <person name="Van Vliet A.H.M."/>
            <person name="Stringer S.C."/>
            <person name="Carter A.T."/>
            <person name="Peck M.W."/>
        </authorList>
    </citation>
    <scope>NUCLEOTIDE SEQUENCE</scope>
    <source>
        <strain evidence="2">IFR 15/031</strain>
    </source>
</reference>
<dbReference type="GO" id="GO:0015074">
    <property type="term" value="P:DNA integration"/>
    <property type="evidence" value="ECO:0007669"/>
    <property type="project" value="InterPro"/>
</dbReference>
<dbReference type="Pfam" id="PF13333">
    <property type="entry name" value="rve_2"/>
    <property type="match status" value="1"/>
</dbReference>
<evidence type="ECO:0000313" key="2">
    <source>
        <dbReference type="EMBL" id="NFH61031.1"/>
    </source>
</evidence>